<reference evidence="2 3" key="1">
    <citation type="submission" date="2022-06" db="EMBL/GenBank/DDBJ databases">
        <title>Endosaccharibacter gen. nov., sp. nov., endophytic bacteria isolated from sugarcane.</title>
        <authorList>
            <person name="Pitiwittayakul N."/>
            <person name="Yukphan P."/>
            <person name="Charoenyingcharoen P."/>
            <person name="Tanasupawat S."/>
        </authorList>
    </citation>
    <scope>NUCLEOTIDE SEQUENCE [LARGE SCALE GENOMIC DNA]</scope>
    <source>
        <strain evidence="2 3">KSS8</strain>
    </source>
</reference>
<evidence type="ECO:0000313" key="2">
    <source>
        <dbReference type="EMBL" id="MCQ8278027.1"/>
    </source>
</evidence>
<proteinExistence type="predicted"/>
<dbReference type="Proteomes" id="UP001524587">
    <property type="component" value="Unassembled WGS sequence"/>
</dbReference>
<name>A0ABT1W6W0_9PROT</name>
<sequence>MDSLLIGFAKADDRIHSPNEKYDLTSFHKRTRRWVRVRTRSPDEARGGDWGVGVFGCRAFDAKAGGRRRPHDTFGNTSGAVCPAMQLGPGTD</sequence>
<accession>A0ABT1W6W0</accession>
<evidence type="ECO:0000313" key="3">
    <source>
        <dbReference type="Proteomes" id="UP001524587"/>
    </source>
</evidence>
<keyword evidence="3" id="KW-1185">Reference proteome</keyword>
<dbReference type="EMBL" id="JAMSKV010000004">
    <property type="protein sequence ID" value="MCQ8278027.1"/>
    <property type="molecule type" value="Genomic_DNA"/>
</dbReference>
<gene>
    <name evidence="2" type="ORF">NFI95_06155</name>
</gene>
<evidence type="ECO:0000256" key="1">
    <source>
        <dbReference type="SAM" id="MobiDB-lite"/>
    </source>
</evidence>
<organism evidence="2 3">
    <name type="scientific">Endosaccharibacter trunci</name>
    <dbReference type="NCBI Taxonomy" id="2812733"/>
    <lineage>
        <taxon>Bacteria</taxon>
        <taxon>Pseudomonadati</taxon>
        <taxon>Pseudomonadota</taxon>
        <taxon>Alphaproteobacteria</taxon>
        <taxon>Acetobacterales</taxon>
        <taxon>Acetobacteraceae</taxon>
        <taxon>Endosaccharibacter</taxon>
    </lineage>
</organism>
<comment type="caution">
    <text evidence="2">The sequence shown here is derived from an EMBL/GenBank/DDBJ whole genome shotgun (WGS) entry which is preliminary data.</text>
</comment>
<dbReference type="RefSeq" id="WP_422863491.1">
    <property type="nucleotide sequence ID" value="NZ_JAMSKV010000004.1"/>
</dbReference>
<feature type="region of interest" description="Disordered" evidence="1">
    <location>
        <begin position="66"/>
        <end position="92"/>
    </location>
</feature>
<protein>
    <submittedName>
        <fullName evidence="2">Uncharacterized protein</fullName>
    </submittedName>
</protein>